<sequence>MKIDSLVINEANITEAVYDLLLLADPSRETINDYLTRGKCYTAYFERELIGIYVLIQTRPKTIEIVNIAVNPKYHKQGIGRRLIEDAIQKARNMNVHTIEIGTGNSSIHQLGLYQKCGFRICGIDYDFFIRHYDEEIYENGIQCTDMIRLRMALL</sequence>
<dbReference type="AlphaFoldDB" id="A0A1E5LHG5"/>
<dbReference type="Gene3D" id="3.40.630.30">
    <property type="match status" value="1"/>
</dbReference>
<dbReference type="SUPFAM" id="SSF55729">
    <property type="entry name" value="Acyl-CoA N-acyltransferases (Nat)"/>
    <property type="match status" value="1"/>
</dbReference>
<dbReference type="EMBL" id="MJEH01000011">
    <property type="protein sequence ID" value="OEH93524.1"/>
    <property type="molecule type" value="Genomic_DNA"/>
</dbReference>
<dbReference type="InterPro" id="IPR000182">
    <property type="entry name" value="GNAT_dom"/>
</dbReference>
<dbReference type="CDD" id="cd04301">
    <property type="entry name" value="NAT_SF"/>
    <property type="match status" value="1"/>
</dbReference>
<dbReference type="Pfam" id="PF00583">
    <property type="entry name" value="Acetyltransf_1"/>
    <property type="match status" value="1"/>
</dbReference>
<proteinExistence type="predicted"/>
<keyword evidence="1 4" id="KW-0808">Transferase</keyword>
<evidence type="ECO:0000313" key="4">
    <source>
        <dbReference type="EMBL" id="OEH93524.1"/>
    </source>
</evidence>
<evidence type="ECO:0000256" key="1">
    <source>
        <dbReference type="ARBA" id="ARBA00022679"/>
    </source>
</evidence>
<feature type="domain" description="N-acetyltransferase" evidence="3">
    <location>
        <begin position="1"/>
        <end position="140"/>
    </location>
</feature>
<evidence type="ECO:0000313" key="5">
    <source>
        <dbReference type="Proteomes" id="UP000095209"/>
    </source>
</evidence>
<keyword evidence="2" id="KW-0012">Acyltransferase</keyword>
<dbReference type="PANTHER" id="PTHR43420:SF41">
    <property type="entry name" value="IAA ACETYLTRANSFERASE"/>
    <property type="match status" value="1"/>
</dbReference>
<evidence type="ECO:0000259" key="3">
    <source>
        <dbReference type="PROSITE" id="PS51186"/>
    </source>
</evidence>
<organism evidence="4 5">
    <name type="scientific">Bacillus solimangrovi</name>
    <dbReference type="NCBI Taxonomy" id="1305675"/>
    <lineage>
        <taxon>Bacteria</taxon>
        <taxon>Bacillati</taxon>
        <taxon>Bacillota</taxon>
        <taxon>Bacilli</taxon>
        <taxon>Bacillales</taxon>
        <taxon>Bacillaceae</taxon>
        <taxon>Bacillus</taxon>
    </lineage>
</organism>
<comment type="caution">
    <text evidence="4">The sequence shown here is derived from an EMBL/GenBank/DDBJ whole genome shotgun (WGS) entry which is preliminary data.</text>
</comment>
<reference evidence="4 5" key="1">
    <citation type="submission" date="2016-08" db="EMBL/GenBank/DDBJ databases">
        <title>Genome of Bacillus solimangrovi GH2-4.</title>
        <authorList>
            <person name="Lim S."/>
            <person name="Kim B.-C."/>
        </authorList>
    </citation>
    <scope>NUCLEOTIDE SEQUENCE [LARGE SCALE GENOMIC DNA]</scope>
    <source>
        <strain evidence="4 5">GH2-4</strain>
    </source>
</reference>
<gene>
    <name evidence="4" type="ORF">BFG57_00590</name>
</gene>
<dbReference type="PROSITE" id="PS51186">
    <property type="entry name" value="GNAT"/>
    <property type="match status" value="1"/>
</dbReference>
<dbReference type="PANTHER" id="PTHR43420">
    <property type="entry name" value="ACETYLTRANSFERASE"/>
    <property type="match status" value="1"/>
</dbReference>
<dbReference type="GO" id="GO:0016747">
    <property type="term" value="F:acyltransferase activity, transferring groups other than amino-acyl groups"/>
    <property type="evidence" value="ECO:0007669"/>
    <property type="project" value="InterPro"/>
</dbReference>
<keyword evidence="5" id="KW-1185">Reference proteome</keyword>
<name>A0A1E5LHG5_9BACI</name>
<protein>
    <submittedName>
        <fullName evidence="4">GNAT family N-acetyltransferase</fullName>
    </submittedName>
</protein>
<dbReference type="OrthoDB" id="162775at2"/>
<accession>A0A1E5LHG5</accession>
<dbReference type="InterPro" id="IPR050680">
    <property type="entry name" value="YpeA/RimI_acetyltransf"/>
</dbReference>
<dbReference type="InterPro" id="IPR016181">
    <property type="entry name" value="Acyl_CoA_acyltransferase"/>
</dbReference>
<dbReference type="Proteomes" id="UP000095209">
    <property type="component" value="Unassembled WGS sequence"/>
</dbReference>
<evidence type="ECO:0000256" key="2">
    <source>
        <dbReference type="ARBA" id="ARBA00023315"/>
    </source>
</evidence>